<name>A0A2S0VR11_9ALTE</name>
<evidence type="ECO:0000313" key="4">
    <source>
        <dbReference type="Proteomes" id="UP000244441"/>
    </source>
</evidence>
<dbReference type="Gene3D" id="3.20.20.150">
    <property type="entry name" value="Divalent-metal-dependent TIM barrel enzymes"/>
    <property type="match status" value="1"/>
</dbReference>
<dbReference type="GO" id="GO:0016853">
    <property type="term" value="F:isomerase activity"/>
    <property type="evidence" value="ECO:0007669"/>
    <property type="project" value="UniProtKB-KW"/>
</dbReference>
<dbReference type="InterPro" id="IPR036237">
    <property type="entry name" value="Xyl_isomerase-like_sf"/>
</dbReference>
<dbReference type="InterPro" id="IPR013022">
    <property type="entry name" value="Xyl_isomerase-like_TIM-brl"/>
</dbReference>
<evidence type="ECO:0000313" key="3">
    <source>
        <dbReference type="EMBL" id="AWB66658.1"/>
    </source>
</evidence>
<dbReference type="RefSeq" id="WP_108602718.1">
    <property type="nucleotide sequence ID" value="NZ_CP026604.1"/>
</dbReference>
<dbReference type="PROSITE" id="PS51257">
    <property type="entry name" value="PROKAR_LIPOPROTEIN"/>
    <property type="match status" value="1"/>
</dbReference>
<proteinExistence type="predicted"/>
<dbReference type="InterPro" id="IPR050312">
    <property type="entry name" value="IolE/XylAMocC-like"/>
</dbReference>
<feature type="signal peptide" evidence="1">
    <location>
        <begin position="1"/>
        <end position="27"/>
    </location>
</feature>
<keyword evidence="3" id="KW-0413">Isomerase</keyword>
<protein>
    <submittedName>
        <fullName evidence="3">Sugar phosphate isomerase/epimerase</fullName>
    </submittedName>
</protein>
<dbReference type="PANTHER" id="PTHR12110:SF41">
    <property type="entry name" value="INOSOSE DEHYDRATASE"/>
    <property type="match status" value="1"/>
</dbReference>
<feature type="chain" id="PRO_5015775994" evidence="1">
    <location>
        <begin position="28"/>
        <end position="306"/>
    </location>
</feature>
<feature type="domain" description="Xylose isomerase-like TIM barrel" evidence="2">
    <location>
        <begin position="74"/>
        <end position="283"/>
    </location>
</feature>
<organism evidence="3 4">
    <name type="scientific">Saccharobesus litoralis</name>
    <dbReference type="NCBI Taxonomy" id="2172099"/>
    <lineage>
        <taxon>Bacteria</taxon>
        <taxon>Pseudomonadati</taxon>
        <taxon>Pseudomonadota</taxon>
        <taxon>Gammaproteobacteria</taxon>
        <taxon>Alteromonadales</taxon>
        <taxon>Alteromonadaceae</taxon>
        <taxon>Saccharobesus</taxon>
    </lineage>
</organism>
<gene>
    <name evidence="3" type="ORF">C2869_09530</name>
</gene>
<dbReference type="KEGG" id="cate:C2869_09530"/>
<keyword evidence="4" id="KW-1185">Reference proteome</keyword>
<dbReference type="PANTHER" id="PTHR12110">
    <property type="entry name" value="HYDROXYPYRUVATE ISOMERASE"/>
    <property type="match status" value="1"/>
</dbReference>
<accession>A0A2S0VR11</accession>
<keyword evidence="1" id="KW-0732">Signal</keyword>
<evidence type="ECO:0000256" key="1">
    <source>
        <dbReference type="SAM" id="SignalP"/>
    </source>
</evidence>
<dbReference type="SUPFAM" id="SSF51658">
    <property type="entry name" value="Xylose isomerase-like"/>
    <property type="match status" value="1"/>
</dbReference>
<dbReference type="Pfam" id="PF01261">
    <property type="entry name" value="AP_endonuc_2"/>
    <property type="match status" value="1"/>
</dbReference>
<sequence length="306" mass="34019">MSPSLKLLATSCTIGIGLLLSACQSNSNPAHSSSTHVTPSKPLQYDSTTMPKISVQLWSVKDAVKRDFEGTLTQLASMGFQGVEFAGEFGRFKQDPQGLKAFLDSLGLQASAAHVGMDQLLGSQFEKTVNFYQTIGVKTLIDPWEERVWQAKNRQAAADDLNTLAKKLKPYGMQIGYHNHAQEFADYEEATYWDYLARNTTDDVVLQLDVGWVQYAGKDPIEYVKRYPGRTKTTHYKIVLPKSNPQNYSAIIGQDMIDWLNLSRANIAVGGTEWFVVEQETYPEGLTPLESVALSKAGLDNILKQL</sequence>
<dbReference type="AlphaFoldDB" id="A0A2S0VR11"/>
<dbReference type="EMBL" id="CP026604">
    <property type="protein sequence ID" value="AWB66658.1"/>
    <property type="molecule type" value="Genomic_DNA"/>
</dbReference>
<dbReference type="OrthoDB" id="6258928at2"/>
<evidence type="ECO:0000259" key="2">
    <source>
        <dbReference type="Pfam" id="PF01261"/>
    </source>
</evidence>
<dbReference type="Proteomes" id="UP000244441">
    <property type="component" value="Chromosome"/>
</dbReference>
<reference evidence="3 4" key="1">
    <citation type="submission" date="2018-01" db="EMBL/GenBank/DDBJ databases">
        <title>Genome sequence of a Cantenovulum-like bacteria.</title>
        <authorList>
            <person name="Tan W.R."/>
            <person name="Lau N.-S."/>
            <person name="Go F."/>
            <person name="Amirul A.-A.A."/>
        </authorList>
    </citation>
    <scope>NUCLEOTIDE SEQUENCE [LARGE SCALE GENOMIC DNA]</scope>
    <source>
        <strain evidence="3 4">CCB-QB4</strain>
    </source>
</reference>